<dbReference type="AlphaFoldDB" id="A0A381VF66"/>
<evidence type="ECO:0000256" key="9">
    <source>
        <dbReference type="ARBA" id="ARBA00023160"/>
    </source>
</evidence>
<evidence type="ECO:0000256" key="2">
    <source>
        <dbReference type="ARBA" id="ARBA00011883"/>
    </source>
</evidence>
<evidence type="ECO:0000313" key="13">
    <source>
        <dbReference type="EMBL" id="SVA38661.1"/>
    </source>
</evidence>
<evidence type="ECO:0000256" key="11">
    <source>
        <dbReference type="SAM" id="Phobius"/>
    </source>
</evidence>
<feature type="domain" description="CoA carboxyltransferase C-terminal" evidence="12">
    <location>
        <begin position="44"/>
        <end position="294"/>
    </location>
</feature>
<dbReference type="InterPro" id="IPR001095">
    <property type="entry name" value="Acetyl_CoA_COase_a_su"/>
</dbReference>
<dbReference type="SUPFAM" id="SSF52096">
    <property type="entry name" value="ClpP/crotonase"/>
    <property type="match status" value="1"/>
</dbReference>
<dbReference type="NCBIfam" id="NF041504">
    <property type="entry name" value="AccA_sub"/>
    <property type="match status" value="1"/>
</dbReference>
<dbReference type="EMBL" id="UINC01008596">
    <property type="protein sequence ID" value="SVA38661.1"/>
    <property type="molecule type" value="Genomic_DNA"/>
</dbReference>
<dbReference type="GO" id="GO:0009317">
    <property type="term" value="C:acetyl-CoA carboxylase complex"/>
    <property type="evidence" value="ECO:0007669"/>
    <property type="project" value="InterPro"/>
</dbReference>
<dbReference type="GO" id="GO:0003989">
    <property type="term" value="F:acetyl-CoA carboxylase activity"/>
    <property type="evidence" value="ECO:0007669"/>
    <property type="project" value="InterPro"/>
</dbReference>
<dbReference type="PRINTS" id="PR01069">
    <property type="entry name" value="ACCCTRFRASEA"/>
</dbReference>
<dbReference type="PANTHER" id="PTHR42853:SF3">
    <property type="entry name" value="ACETYL-COENZYME A CARBOXYLASE CARBOXYL TRANSFERASE SUBUNIT ALPHA, CHLOROPLASTIC"/>
    <property type="match status" value="1"/>
</dbReference>
<dbReference type="NCBIfam" id="NF004344">
    <property type="entry name" value="PRK05724.1"/>
    <property type="match status" value="1"/>
</dbReference>
<keyword evidence="9" id="KW-0275">Fatty acid biosynthesis</keyword>
<feature type="transmembrane region" description="Helical" evidence="11">
    <location>
        <begin position="350"/>
        <end position="368"/>
    </location>
</feature>
<dbReference type="HAMAP" id="MF_00823">
    <property type="entry name" value="AcetylCoA_CT_alpha"/>
    <property type="match status" value="1"/>
</dbReference>
<keyword evidence="6" id="KW-0276">Fatty acid metabolism</keyword>
<dbReference type="PANTHER" id="PTHR42853">
    <property type="entry name" value="ACETYL-COENZYME A CARBOXYLASE CARBOXYL TRANSFERASE SUBUNIT ALPHA"/>
    <property type="match status" value="1"/>
</dbReference>
<accession>A0A381VF66</accession>
<evidence type="ECO:0000256" key="8">
    <source>
        <dbReference type="ARBA" id="ARBA00023098"/>
    </source>
</evidence>
<dbReference type="GO" id="GO:0005524">
    <property type="term" value="F:ATP binding"/>
    <property type="evidence" value="ECO:0007669"/>
    <property type="project" value="UniProtKB-KW"/>
</dbReference>
<dbReference type="UniPathway" id="UPA00655">
    <property type="reaction ID" value="UER00711"/>
</dbReference>
<dbReference type="GO" id="GO:0016743">
    <property type="term" value="F:carboxyl- or carbamoyltransferase activity"/>
    <property type="evidence" value="ECO:0007669"/>
    <property type="project" value="InterPro"/>
</dbReference>
<proteinExistence type="inferred from homology"/>
<evidence type="ECO:0000256" key="5">
    <source>
        <dbReference type="ARBA" id="ARBA00022741"/>
    </source>
</evidence>
<sequence>MRNYLEFEKEIKSLEEDLETSKNPFDKDGISEVDTDKIKKIQDEINEKLSLTYSNLNSWQKTLVARHEDRPRANFYINKIFSDFTLLSGDRLFSDDKSIITGLGLIDDKSVLILGQEKGDDLNSRLERNFGMMRPEGYRKCIRLMKLADRFQIPIISFIDTPGAYPGMGAEQRGQSIAIATSIECSMSLKVPNISIIIGEGGSGGAIALASSNKVIMLEHSIYSVISPEGCASILWRDPSKSLEAAEAMKLTAKELLKLGIIDEVIKEPLGGAHRDSDETASAIKKSILKSLKSFEGLSGQDIFDQRKMKFLKIGRDRGFKKSFDMPGKGLGYVEPRLSKVLRLVQSRKNILIATLVMLILIVVFNVLM</sequence>
<dbReference type="NCBIfam" id="TIGR00513">
    <property type="entry name" value="accA"/>
    <property type="match status" value="1"/>
</dbReference>
<keyword evidence="7" id="KW-0067">ATP-binding</keyword>
<evidence type="ECO:0000256" key="10">
    <source>
        <dbReference type="ARBA" id="ARBA00049152"/>
    </source>
</evidence>
<comment type="catalytic activity">
    <reaction evidence="10">
        <text>N(6)-carboxybiotinyl-L-lysyl-[protein] + acetyl-CoA = N(6)-biotinyl-L-lysyl-[protein] + malonyl-CoA</text>
        <dbReference type="Rhea" id="RHEA:54728"/>
        <dbReference type="Rhea" id="RHEA-COMP:10505"/>
        <dbReference type="Rhea" id="RHEA-COMP:10506"/>
        <dbReference type="ChEBI" id="CHEBI:57288"/>
        <dbReference type="ChEBI" id="CHEBI:57384"/>
        <dbReference type="ChEBI" id="CHEBI:83144"/>
        <dbReference type="ChEBI" id="CHEBI:83145"/>
        <dbReference type="EC" id="2.1.3.15"/>
    </reaction>
</comment>
<evidence type="ECO:0000259" key="12">
    <source>
        <dbReference type="PROSITE" id="PS50989"/>
    </source>
</evidence>
<comment type="pathway">
    <text evidence="1">Lipid metabolism; malonyl-CoA biosynthesis; malonyl-CoA from acetyl-CoA: step 1/1.</text>
</comment>
<dbReference type="Pfam" id="PF03255">
    <property type="entry name" value="ACCA"/>
    <property type="match status" value="1"/>
</dbReference>
<keyword evidence="4" id="KW-0808">Transferase</keyword>
<keyword evidence="11" id="KW-0472">Membrane</keyword>
<keyword evidence="5" id="KW-0547">Nucleotide-binding</keyword>
<protein>
    <recommendedName>
        <fullName evidence="2">acetyl-CoA carboxytransferase</fullName>
        <ecNumber evidence="2">2.1.3.15</ecNumber>
    </recommendedName>
</protein>
<dbReference type="EC" id="2.1.3.15" evidence="2"/>
<reference evidence="13" key="1">
    <citation type="submission" date="2018-05" db="EMBL/GenBank/DDBJ databases">
        <authorList>
            <person name="Lanie J.A."/>
            <person name="Ng W.-L."/>
            <person name="Kazmierczak K.M."/>
            <person name="Andrzejewski T.M."/>
            <person name="Davidsen T.M."/>
            <person name="Wayne K.J."/>
            <person name="Tettelin H."/>
            <person name="Glass J.I."/>
            <person name="Rusch D."/>
            <person name="Podicherti R."/>
            <person name="Tsui H.-C.T."/>
            <person name="Winkler M.E."/>
        </authorList>
    </citation>
    <scope>NUCLEOTIDE SEQUENCE</scope>
</reference>
<name>A0A381VF66_9ZZZZ</name>
<organism evidence="13">
    <name type="scientific">marine metagenome</name>
    <dbReference type="NCBI Taxonomy" id="408172"/>
    <lineage>
        <taxon>unclassified sequences</taxon>
        <taxon>metagenomes</taxon>
        <taxon>ecological metagenomes</taxon>
    </lineage>
</organism>
<keyword evidence="3" id="KW-0444">Lipid biosynthesis</keyword>
<dbReference type="InterPro" id="IPR011763">
    <property type="entry name" value="COA_CT_C"/>
</dbReference>
<evidence type="ECO:0000256" key="1">
    <source>
        <dbReference type="ARBA" id="ARBA00004956"/>
    </source>
</evidence>
<evidence type="ECO:0000256" key="4">
    <source>
        <dbReference type="ARBA" id="ARBA00022679"/>
    </source>
</evidence>
<dbReference type="Gene3D" id="3.90.226.10">
    <property type="entry name" value="2-enoyl-CoA Hydratase, Chain A, domain 1"/>
    <property type="match status" value="1"/>
</dbReference>
<evidence type="ECO:0000256" key="7">
    <source>
        <dbReference type="ARBA" id="ARBA00022840"/>
    </source>
</evidence>
<keyword evidence="11" id="KW-0812">Transmembrane</keyword>
<evidence type="ECO:0000256" key="6">
    <source>
        <dbReference type="ARBA" id="ARBA00022832"/>
    </source>
</evidence>
<evidence type="ECO:0000256" key="3">
    <source>
        <dbReference type="ARBA" id="ARBA00022516"/>
    </source>
</evidence>
<dbReference type="GO" id="GO:0006633">
    <property type="term" value="P:fatty acid biosynthetic process"/>
    <property type="evidence" value="ECO:0007669"/>
    <property type="project" value="UniProtKB-KW"/>
</dbReference>
<dbReference type="PROSITE" id="PS50989">
    <property type="entry name" value="COA_CT_CTER"/>
    <property type="match status" value="1"/>
</dbReference>
<dbReference type="GO" id="GO:2001295">
    <property type="term" value="P:malonyl-CoA biosynthetic process"/>
    <property type="evidence" value="ECO:0007669"/>
    <property type="project" value="UniProtKB-UniPathway"/>
</dbReference>
<keyword evidence="8" id="KW-0443">Lipid metabolism</keyword>
<dbReference type="InterPro" id="IPR029045">
    <property type="entry name" value="ClpP/crotonase-like_dom_sf"/>
</dbReference>
<keyword evidence="11" id="KW-1133">Transmembrane helix</keyword>
<gene>
    <name evidence="13" type="ORF">METZ01_LOCUS91515</name>
</gene>